<feature type="compositionally biased region" description="Basic and acidic residues" evidence="2">
    <location>
        <begin position="267"/>
        <end position="278"/>
    </location>
</feature>
<accession>A0A2T3B284</accession>
<name>A0A2T3B284_AMORE</name>
<evidence type="ECO:0000256" key="1">
    <source>
        <dbReference type="SAM" id="Coils"/>
    </source>
</evidence>
<dbReference type="GeneID" id="36574767"/>
<keyword evidence="3" id="KW-0812">Transmembrane</keyword>
<proteinExistence type="predicted"/>
<dbReference type="STRING" id="857342.A0A2T3B284"/>
<gene>
    <name evidence="4" type="ORF">M430DRAFT_35126</name>
</gene>
<dbReference type="AlphaFoldDB" id="A0A2T3B284"/>
<feature type="region of interest" description="Disordered" evidence="2">
    <location>
        <begin position="115"/>
        <end position="149"/>
    </location>
</feature>
<dbReference type="RefSeq" id="XP_024721027.1">
    <property type="nucleotide sequence ID" value="XM_024866686.1"/>
</dbReference>
<evidence type="ECO:0000313" key="5">
    <source>
        <dbReference type="Proteomes" id="UP000241818"/>
    </source>
</evidence>
<dbReference type="InterPro" id="IPR029071">
    <property type="entry name" value="Ubiquitin-like_domsf"/>
</dbReference>
<evidence type="ECO:0000256" key="3">
    <source>
        <dbReference type="SAM" id="Phobius"/>
    </source>
</evidence>
<feature type="region of interest" description="Disordered" evidence="2">
    <location>
        <begin position="516"/>
        <end position="535"/>
    </location>
</feature>
<dbReference type="SUPFAM" id="SSF54236">
    <property type="entry name" value="Ubiquitin-like"/>
    <property type="match status" value="1"/>
</dbReference>
<feature type="compositionally biased region" description="Pro residues" evidence="2">
    <location>
        <begin position="630"/>
        <end position="640"/>
    </location>
</feature>
<keyword evidence="1" id="KW-0175">Coiled coil</keyword>
<feature type="region of interest" description="Disordered" evidence="2">
    <location>
        <begin position="264"/>
        <end position="322"/>
    </location>
</feature>
<feature type="region of interest" description="Disordered" evidence="2">
    <location>
        <begin position="472"/>
        <end position="503"/>
    </location>
</feature>
<dbReference type="PANTHER" id="PTHR12943:SF27">
    <property type="entry name" value="HOMOCYSTEINE-INDUCED ENDOPLASMIC RETICULUM PROTEIN, ISOFORM A"/>
    <property type="match status" value="1"/>
</dbReference>
<dbReference type="Proteomes" id="UP000241818">
    <property type="component" value="Unassembled WGS sequence"/>
</dbReference>
<feature type="region of interest" description="Disordered" evidence="2">
    <location>
        <begin position="384"/>
        <end position="439"/>
    </location>
</feature>
<feature type="coiled-coil region" evidence="1">
    <location>
        <begin position="185"/>
        <end position="212"/>
    </location>
</feature>
<evidence type="ECO:0008006" key="6">
    <source>
        <dbReference type="Google" id="ProtNLM"/>
    </source>
</evidence>
<keyword evidence="5" id="KW-1185">Reference proteome</keyword>
<evidence type="ECO:0000256" key="2">
    <source>
        <dbReference type="SAM" id="MobiDB-lite"/>
    </source>
</evidence>
<feature type="compositionally biased region" description="Polar residues" evidence="2">
    <location>
        <begin position="115"/>
        <end position="125"/>
    </location>
</feature>
<protein>
    <recommendedName>
        <fullName evidence="6">Ubiquitin-like domain-containing protein</fullName>
    </recommendedName>
</protein>
<feature type="compositionally biased region" description="Low complexity" evidence="2">
    <location>
        <begin position="484"/>
        <end position="500"/>
    </location>
</feature>
<dbReference type="PANTHER" id="PTHR12943">
    <property type="entry name" value="HOMOCYSTEINE-RESPONSIVE ENDOPLASMIC RETICULUM-RESIDENT UNIQUITIN-LIKE DOMAIN HERPUD PROTEIN FAMILY MEMBER"/>
    <property type="match status" value="1"/>
</dbReference>
<evidence type="ECO:0000313" key="4">
    <source>
        <dbReference type="EMBL" id="PSS18675.1"/>
    </source>
</evidence>
<feature type="region of interest" description="Disordered" evidence="2">
    <location>
        <begin position="710"/>
        <end position="766"/>
    </location>
</feature>
<keyword evidence="3" id="KW-1133">Transmembrane helix</keyword>
<dbReference type="Gene3D" id="3.10.20.90">
    <property type="entry name" value="Phosphatidylinositol 3-kinase Catalytic Subunit, Chain A, domain 1"/>
    <property type="match status" value="1"/>
</dbReference>
<feature type="compositionally biased region" description="Low complexity" evidence="2">
    <location>
        <begin position="398"/>
        <end position="411"/>
    </location>
</feature>
<feature type="transmembrane region" description="Helical" evidence="3">
    <location>
        <begin position="550"/>
        <end position="567"/>
    </location>
</feature>
<organism evidence="4 5">
    <name type="scientific">Amorphotheca resinae ATCC 22711</name>
    <dbReference type="NCBI Taxonomy" id="857342"/>
    <lineage>
        <taxon>Eukaryota</taxon>
        <taxon>Fungi</taxon>
        <taxon>Dikarya</taxon>
        <taxon>Ascomycota</taxon>
        <taxon>Pezizomycotina</taxon>
        <taxon>Leotiomycetes</taxon>
        <taxon>Helotiales</taxon>
        <taxon>Amorphothecaceae</taxon>
        <taxon>Amorphotheca</taxon>
    </lineage>
</organism>
<feature type="region of interest" description="Disordered" evidence="2">
    <location>
        <begin position="1"/>
        <end position="24"/>
    </location>
</feature>
<dbReference type="OrthoDB" id="21589at2759"/>
<feature type="compositionally biased region" description="Polar residues" evidence="2">
    <location>
        <begin position="1"/>
        <end position="13"/>
    </location>
</feature>
<sequence length="766" mass="82454">MSQHVDTSTGTDASTREEERPDPTTFTLIIVSPSAGVSSPLTFPHLPATTTVKELKAKIRDSLPLKPADENQRLIHRGRLLGRDAETMLDVFGKETLANPESQTLHLVLRPTTIDTPSTQTQPASSFVVPPPRATTPRATTPVPPQARPQSVPANPIHGLHAQQPLPGFQHIQHYQALHQADHLQNVMAQRLQSLQRETQRLQHEMGNIEQRSRVLATANPEMFNNQPGFAQFPFAGMQAAFQPPQLGFRTTQPMPVSVQNLINQQQRERAAEGRHGAQDSTGGTIFGGLPRPTSSGRASPNLHRPDHTTTYTREGIGPNGERWQMTVNETTSTFPIPQPHPLHHYNHQLGTNPANPATEIQATLRNADRLLAGQNVQSFQNLQNSMGGATNQPPPTATAGSTSQAQTTASVSDTPAGIPPPATTNNSSSSSLPLNPTIPLPGSMDPVVYILSSPEGPRALLLNNSDTFYTPRQASRRRQNESAAPVVAQGQGQGQAEAPVGPPEIRNRAAQRLVRRGHRQRQENNPLEPVAAPHGNPAAGALGAQIGPMIWLMIRLAGFVWFFTAGNNSWPRFLMVSALAVAVFIINTGIFNGIAEQLWGPVRRHVEALIPLAGPEAALVPAANAAPIPQQPGPAPPAHEPGVRRRRGELDPAEVAARLLEQRRQADRGWLIAQIRRAEHAALLFLASLVPGVGERHIAAREAAANAANAAEAERQRQTEAAAAAENPEAGSQQAERGNQENQENPPQNAEGVVVPAPAQPPVEV</sequence>
<feature type="compositionally biased region" description="Low complexity" evidence="2">
    <location>
        <begin position="720"/>
        <end position="731"/>
    </location>
</feature>
<feature type="compositionally biased region" description="Low complexity" evidence="2">
    <location>
        <begin position="741"/>
        <end position="758"/>
    </location>
</feature>
<dbReference type="EMBL" id="KZ679011">
    <property type="protein sequence ID" value="PSS18675.1"/>
    <property type="molecule type" value="Genomic_DNA"/>
</dbReference>
<dbReference type="GO" id="GO:0030968">
    <property type="term" value="P:endoplasmic reticulum unfolded protein response"/>
    <property type="evidence" value="ECO:0007669"/>
    <property type="project" value="TreeGrafter"/>
</dbReference>
<dbReference type="InterPro" id="IPR039751">
    <property type="entry name" value="HERPUD1/2"/>
</dbReference>
<feature type="region of interest" description="Disordered" evidence="2">
    <location>
        <begin position="627"/>
        <end position="648"/>
    </location>
</feature>
<keyword evidence="3" id="KW-0472">Membrane</keyword>
<feature type="transmembrane region" description="Helical" evidence="3">
    <location>
        <begin position="574"/>
        <end position="596"/>
    </location>
</feature>
<dbReference type="InParanoid" id="A0A2T3B284"/>
<reference evidence="4 5" key="1">
    <citation type="journal article" date="2018" name="New Phytol.">
        <title>Comparative genomics and transcriptomics depict ericoid mycorrhizal fungi as versatile saprotrophs and plant mutualists.</title>
        <authorList>
            <person name="Martino E."/>
            <person name="Morin E."/>
            <person name="Grelet G.A."/>
            <person name="Kuo A."/>
            <person name="Kohler A."/>
            <person name="Daghino S."/>
            <person name="Barry K.W."/>
            <person name="Cichocki N."/>
            <person name="Clum A."/>
            <person name="Dockter R.B."/>
            <person name="Hainaut M."/>
            <person name="Kuo R.C."/>
            <person name="LaButti K."/>
            <person name="Lindahl B.D."/>
            <person name="Lindquist E.A."/>
            <person name="Lipzen A."/>
            <person name="Khouja H.R."/>
            <person name="Magnuson J."/>
            <person name="Murat C."/>
            <person name="Ohm R.A."/>
            <person name="Singer S.W."/>
            <person name="Spatafora J.W."/>
            <person name="Wang M."/>
            <person name="Veneault-Fourrey C."/>
            <person name="Henrissat B."/>
            <person name="Grigoriev I.V."/>
            <person name="Martin F.M."/>
            <person name="Perotto S."/>
        </authorList>
    </citation>
    <scope>NUCLEOTIDE SEQUENCE [LARGE SCALE GENOMIC DNA]</scope>
    <source>
        <strain evidence="4 5">ATCC 22711</strain>
    </source>
</reference>
<feature type="compositionally biased region" description="Low complexity" evidence="2">
    <location>
        <begin position="424"/>
        <end position="439"/>
    </location>
</feature>